<proteinExistence type="predicted"/>
<reference evidence="1" key="2">
    <citation type="submission" date="2020-09" db="EMBL/GenBank/DDBJ databases">
        <authorList>
            <person name="Sun Q."/>
            <person name="Zhou Y."/>
        </authorList>
    </citation>
    <scope>NUCLEOTIDE SEQUENCE</scope>
    <source>
        <strain evidence="1">CGMCC 4.7430</strain>
    </source>
</reference>
<sequence length="104" mass="10817">MGPNVSAGRRSNDELADLLRGLVPTLENAVRSAPAEHQPELFELLATTYQACSAPLANLGEPEAARIAADRAIGAAERAGDPLMMAADAFQLGFVFLGAPVRSG</sequence>
<dbReference type="RefSeq" id="WP_225277187.1">
    <property type="nucleotide sequence ID" value="NZ_BMNK01000002.1"/>
</dbReference>
<dbReference type="Proteomes" id="UP000660745">
    <property type="component" value="Unassembled WGS sequence"/>
</dbReference>
<comment type="caution">
    <text evidence="1">The sequence shown here is derived from an EMBL/GenBank/DDBJ whole genome shotgun (WGS) entry which is preliminary data.</text>
</comment>
<organism evidence="1 2">
    <name type="scientific">Nonomuraea glycinis</name>
    <dbReference type="NCBI Taxonomy" id="2047744"/>
    <lineage>
        <taxon>Bacteria</taxon>
        <taxon>Bacillati</taxon>
        <taxon>Actinomycetota</taxon>
        <taxon>Actinomycetes</taxon>
        <taxon>Streptosporangiales</taxon>
        <taxon>Streptosporangiaceae</taxon>
        <taxon>Nonomuraea</taxon>
    </lineage>
</organism>
<gene>
    <name evidence="1" type="ORF">GCM10012278_10260</name>
</gene>
<accession>A0A918A036</accession>
<evidence type="ECO:0000313" key="2">
    <source>
        <dbReference type="Proteomes" id="UP000660745"/>
    </source>
</evidence>
<keyword evidence="2" id="KW-1185">Reference proteome</keyword>
<evidence type="ECO:0000313" key="1">
    <source>
        <dbReference type="EMBL" id="GGP02576.1"/>
    </source>
</evidence>
<protein>
    <submittedName>
        <fullName evidence="1">Uncharacterized protein</fullName>
    </submittedName>
</protein>
<reference evidence="1" key="1">
    <citation type="journal article" date="2014" name="Int. J. Syst. Evol. Microbiol.">
        <title>Complete genome sequence of Corynebacterium casei LMG S-19264T (=DSM 44701T), isolated from a smear-ripened cheese.</title>
        <authorList>
            <consortium name="US DOE Joint Genome Institute (JGI-PGF)"/>
            <person name="Walter F."/>
            <person name="Albersmeier A."/>
            <person name="Kalinowski J."/>
            <person name="Ruckert C."/>
        </authorList>
    </citation>
    <scope>NUCLEOTIDE SEQUENCE</scope>
    <source>
        <strain evidence="1">CGMCC 4.7430</strain>
    </source>
</reference>
<name>A0A918A036_9ACTN</name>
<dbReference type="EMBL" id="BMNK01000002">
    <property type="protein sequence ID" value="GGP02576.1"/>
    <property type="molecule type" value="Genomic_DNA"/>
</dbReference>
<dbReference type="AlphaFoldDB" id="A0A918A036"/>